<comment type="caution">
    <text evidence="1">The sequence shown here is derived from an EMBL/GenBank/DDBJ whole genome shotgun (WGS) entry which is preliminary data.</text>
</comment>
<evidence type="ECO:0000313" key="1">
    <source>
        <dbReference type="EMBL" id="MBB5200691.1"/>
    </source>
</evidence>
<accession>A0A840RVU9</accession>
<dbReference type="Proteomes" id="UP000571084">
    <property type="component" value="Unassembled WGS sequence"/>
</dbReference>
<organism evidence="1 2">
    <name type="scientific">Glaciimonas immobilis</name>
    <dbReference type="NCBI Taxonomy" id="728004"/>
    <lineage>
        <taxon>Bacteria</taxon>
        <taxon>Pseudomonadati</taxon>
        <taxon>Pseudomonadota</taxon>
        <taxon>Betaproteobacteria</taxon>
        <taxon>Burkholderiales</taxon>
        <taxon>Oxalobacteraceae</taxon>
        <taxon>Glaciimonas</taxon>
    </lineage>
</organism>
<dbReference type="EMBL" id="JACHHQ010000005">
    <property type="protein sequence ID" value="MBB5200691.1"/>
    <property type="molecule type" value="Genomic_DNA"/>
</dbReference>
<keyword evidence="2" id="KW-1185">Reference proteome</keyword>
<reference evidence="1 2" key="1">
    <citation type="submission" date="2020-08" db="EMBL/GenBank/DDBJ databases">
        <title>Genomic Encyclopedia of Type Strains, Phase IV (KMG-IV): sequencing the most valuable type-strain genomes for metagenomic binning, comparative biology and taxonomic classification.</title>
        <authorList>
            <person name="Goeker M."/>
        </authorList>
    </citation>
    <scope>NUCLEOTIDE SEQUENCE [LARGE SCALE GENOMIC DNA]</scope>
    <source>
        <strain evidence="1 2">DSM 23240</strain>
    </source>
</reference>
<gene>
    <name evidence="1" type="ORF">HNR39_002533</name>
</gene>
<dbReference type="AlphaFoldDB" id="A0A840RVU9"/>
<protein>
    <submittedName>
        <fullName evidence="1">Uncharacterized protein</fullName>
    </submittedName>
</protein>
<name>A0A840RVU9_9BURK</name>
<sequence>MVYCKPFGYLLFGDAVNIKFKDVNGAPTTLSRFGWFG</sequence>
<evidence type="ECO:0000313" key="2">
    <source>
        <dbReference type="Proteomes" id="UP000571084"/>
    </source>
</evidence>
<proteinExistence type="predicted"/>